<reference evidence="2" key="1">
    <citation type="journal article" date="2020" name="Nature">
        <title>Giant virus diversity and host interactions through global metagenomics.</title>
        <authorList>
            <person name="Schulz F."/>
            <person name="Roux S."/>
            <person name="Paez-Espino D."/>
            <person name="Jungbluth S."/>
            <person name="Walsh D.A."/>
            <person name="Denef V.J."/>
            <person name="McMahon K.D."/>
            <person name="Konstantinidis K.T."/>
            <person name="Eloe-Fadrosh E.A."/>
            <person name="Kyrpides N.C."/>
            <person name="Woyke T."/>
        </authorList>
    </citation>
    <scope>NUCLEOTIDE SEQUENCE</scope>
    <source>
        <strain evidence="2">GVMAG-M-3300025890-48</strain>
    </source>
</reference>
<sequence length="160" mass="19430">MKSVRTVQDVFDDERKNDSRIEELEYDIKYMQQELIECRKKESELESEGKKLQIDLLKEKKLEWVECNLNEWRKYVENNHDDPVNYYIYNYDGSIYQQGYYKGEYQLNEKDAAHFKEYFNDYFYYGYPNYQDINHPNHDGSECYCAFGGGGAYVKTIEWE</sequence>
<keyword evidence="1" id="KW-0175">Coiled coil</keyword>
<dbReference type="AlphaFoldDB" id="A0A6C0JCI3"/>
<evidence type="ECO:0000313" key="2">
    <source>
        <dbReference type="EMBL" id="QHU03093.1"/>
    </source>
</evidence>
<feature type="coiled-coil region" evidence="1">
    <location>
        <begin position="21"/>
        <end position="48"/>
    </location>
</feature>
<dbReference type="EMBL" id="MN740369">
    <property type="protein sequence ID" value="QHU03093.1"/>
    <property type="molecule type" value="Genomic_DNA"/>
</dbReference>
<organism evidence="2">
    <name type="scientific">viral metagenome</name>
    <dbReference type="NCBI Taxonomy" id="1070528"/>
    <lineage>
        <taxon>unclassified sequences</taxon>
        <taxon>metagenomes</taxon>
        <taxon>organismal metagenomes</taxon>
    </lineage>
</organism>
<proteinExistence type="predicted"/>
<accession>A0A6C0JCI3</accession>
<protein>
    <submittedName>
        <fullName evidence="2">Uncharacterized protein</fullName>
    </submittedName>
</protein>
<name>A0A6C0JCI3_9ZZZZ</name>
<evidence type="ECO:0000256" key="1">
    <source>
        <dbReference type="SAM" id="Coils"/>
    </source>
</evidence>